<name>A0A4P8EK63_9RHOB</name>
<evidence type="ECO:0000313" key="3">
    <source>
        <dbReference type="Proteomes" id="UP000298631"/>
    </source>
</evidence>
<evidence type="ECO:0000256" key="1">
    <source>
        <dbReference type="SAM" id="MobiDB-lite"/>
    </source>
</evidence>
<sequence>MVVGLLQMADLERGGARLHHLVRRQKTRAVRIPKGKRSAWGLLVAAMTPKAGSRVRDAFAEGLQAVHRGKTSRPRNPNQHRADKPLQCVRHRQERSRGLKPVGKGEVTPQA</sequence>
<evidence type="ECO:0000313" key="2">
    <source>
        <dbReference type="EMBL" id="QCO57262.1"/>
    </source>
</evidence>
<feature type="region of interest" description="Disordered" evidence="1">
    <location>
        <begin position="66"/>
        <end position="111"/>
    </location>
</feature>
<dbReference type="KEGG" id="pseb:EOK75_16030"/>
<reference evidence="2 3" key="1">
    <citation type="submission" date="2019-05" db="EMBL/GenBank/DDBJ databases">
        <title>Pseudorhodobacter turbinis sp. nov., isolated from the gut of the Korean turban shell.</title>
        <authorList>
            <person name="Jeong Y.-S."/>
            <person name="Kang W.-R."/>
            <person name="Bae J.-W."/>
        </authorList>
    </citation>
    <scope>NUCLEOTIDE SEQUENCE [LARGE SCALE GENOMIC DNA]</scope>
    <source>
        <strain evidence="2 3">S12M18</strain>
        <plasmid evidence="2 3">unnamed1</plasmid>
    </source>
</reference>
<proteinExistence type="predicted"/>
<accession>A0A4P8EK63</accession>
<protein>
    <submittedName>
        <fullName evidence="2">Uncharacterized protein</fullName>
    </submittedName>
</protein>
<dbReference type="EMBL" id="CP039965">
    <property type="protein sequence ID" value="QCO57262.1"/>
    <property type="molecule type" value="Genomic_DNA"/>
</dbReference>
<dbReference type="Proteomes" id="UP000298631">
    <property type="component" value="Plasmid unnamed1"/>
</dbReference>
<keyword evidence="3" id="KW-1185">Reference proteome</keyword>
<gene>
    <name evidence="2" type="ORF">EOK75_16030</name>
</gene>
<organism evidence="2 3">
    <name type="scientific">Pseudorhodobacter turbinis</name>
    <dbReference type="NCBI Taxonomy" id="2500533"/>
    <lineage>
        <taxon>Bacteria</taxon>
        <taxon>Pseudomonadati</taxon>
        <taxon>Pseudomonadota</taxon>
        <taxon>Alphaproteobacteria</taxon>
        <taxon>Rhodobacterales</taxon>
        <taxon>Paracoccaceae</taxon>
        <taxon>Pseudorhodobacter</taxon>
    </lineage>
</organism>
<keyword evidence="2" id="KW-0614">Plasmid</keyword>
<dbReference type="AlphaFoldDB" id="A0A4P8EK63"/>
<geneLocation type="plasmid" evidence="2 3">
    <name>unnamed1</name>
</geneLocation>